<sequence>MRNGEKGFLLRAVAPLCCLLCKRGCDDDNVLRSGLTKLGIEDSPTRILAWQIPGWPATEAHSFACNSGAFAAMAWLPSLCPSKTAVSEPQISEN</sequence>
<dbReference type="AlphaFoldDB" id="A0A6N2BAE7"/>
<protein>
    <submittedName>
        <fullName evidence="1">Uncharacterized protein</fullName>
    </submittedName>
</protein>
<proteinExistence type="predicted"/>
<name>A0A6N2BAE7_SOLCI</name>
<reference evidence="1" key="1">
    <citation type="submission" date="2019-05" db="EMBL/GenBank/DDBJ databases">
        <title>The de novo reference genome and transcriptome assemblies of the wild tomato species Solanum chilense.</title>
        <authorList>
            <person name="Stam R."/>
            <person name="Nosenko T."/>
            <person name="Hoerger A.C."/>
            <person name="Stephan W."/>
            <person name="Seidel M.A."/>
            <person name="Kuhn J.M.M."/>
            <person name="Haberer G."/>
            <person name="Tellier A."/>
        </authorList>
    </citation>
    <scope>NUCLEOTIDE SEQUENCE</scope>
    <source>
        <tissue evidence="1">Mature leaves</tissue>
    </source>
</reference>
<accession>A0A6N2BAE7</accession>
<organism evidence="1">
    <name type="scientific">Solanum chilense</name>
    <name type="common">Tomato</name>
    <name type="synonym">Lycopersicon chilense</name>
    <dbReference type="NCBI Taxonomy" id="4083"/>
    <lineage>
        <taxon>Eukaryota</taxon>
        <taxon>Viridiplantae</taxon>
        <taxon>Streptophyta</taxon>
        <taxon>Embryophyta</taxon>
        <taxon>Tracheophyta</taxon>
        <taxon>Spermatophyta</taxon>
        <taxon>Magnoliopsida</taxon>
        <taxon>eudicotyledons</taxon>
        <taxon>Gunneridae</taxon>
        <taxon>Pentapetalae</taxon>
        <taxon>asterids</taxon>
        <taxon>lamiids</taxon>
        <taxon>Solanales</taxon>
        <taxon>Solanaceae</taxon>
        <taxon>Solanoideae</taxon>
        <taxon>Solaneae</taxon>
        <taxon>Solanum</taxon>
        <taxon>Solanum subgen. Lycopersicon</taxon>
    </lineage>
</organism>
<dbReference type="EMBL" id="RXGB01003521">
    <property type="protein sequence ID" value="TMW91932.1"/>
    <property type="molecule type" value="Genomic_DNA"/>
</dbReference>
<comment type="caution">
    <text evidence="1">The sequence shown here is derived from an EMBL/GenBank/DDBJ whole genome shotgun (WGS) entry which is preliminary data.</text>
</comment>
<gene>
    <name evidence="1" type="ORF">EJD97_013726</name>
</gene>
<evidence type="ECO:0000313" key="1">
    <source>
        <dbReference type="EMBL" id="TMW91932.1"/>
    </source>
</evidence>